<gene>
    <name evidence="1" type="ORF">DPMN_097771</name>
</gene>
<dbReference type="EMBL" id="JAIWYP010000003">
    <property type="protein sequence ID" value="KAH3855207.1"/>
    <property type="molecule type" value="Genomic_DNA"/>
</dbReference>
<proteinExistence type="predicted"/>
<accession>A0A9D4LDG5</accession>
<sequence length="50" mass="5282">MASSAHPSVTYHVPTASNLPYNVHTDGAPKFRGSLPTATIDADAMHNFNA</sequence>
<dbReference type="Proteomes" id="UP000828390">
    <property type="component" value="Unassembled WGS sequence"/>
</dbReference>
<dbReference type="AlphaFoldDB" id="A0A9D4LDG5"/>
<keyword evidence="2" id="KW-1185">Reference proteome</keyword>
<evidence type="ECO:0000313" key="2">
    <source>
        <dbReference type="Proteomes" id="UP000828390"/>
    </source>
</evidence>
<reference evidence="1" key="1">
    <citation type="journal article" date="2019" name="bioRxiv">
        <title>The Genome of the Zebra Mussel, Dreissena polymorpha: A Resource for Invasive Species Research.</title>
        <authorList>
            <person name="McCartney M.A."/>
            <person name="Auch B."/>
            <person name="Kono T."/>
            <person name="Mallez S."/>
            <person name="Zhang Y."/>
            <person name="Obille A."/>
            <person name="Becker A."/>
            <person name="Abrahante J.E."/>
            <person name="Garbe J."/>
            <person name="Badalamenti J.P."/>
            <person name="Herman A."/>
            <person name="Mangelson H."/>
            <person name="Liachko I."/>
            <person name="Sullivan S."/>
            <person name="Sone E.D."/>
            <person name="Koren S."/>
            <person name="Silverstein K.A.T."/>
            <person name="Beckman K.B."/>
            <person name="Gohl D.M."/>
        </authorList>
    </citation>
    <scope>NUCLEOTIDE SEQUENCE</scope>
    <source>
        <strain evidence="1">Duluth1</strain>
        <tissue evidence="1">Whole animal</tissue>
    </source>
</reference>
<name>A0A9D4LDG5_DREPO</name>
<protein>
    <submittedName>
        <fullName evidence="1">Uncharacterized protein</fullName>
    </submittedName>
</protein>
<comment type="caution">
    <text evidence="1">The sequence shown here is derived from an EMBL/GenBank/DDBJ whole genome shotgun (WGS) entry which is preliminary data.</text>
</comment>
<evidence type="ECO:0000313" key="1">
    <source>
        <dbReference type="EMBL" id="KAH3855207.1"/>
    </source>
</evidence>
<reference evidence="1" key="2">
    <citation type="submission" date="2020-11" db="EMBL/GenBank/DDBJ databases">
        <authorList>
            <person name="McCartney M.A."/>
            <person name="Auch B."/>
            <person name="Kono T."/>
            <person name="Mallez S."/>
            <person name="Becker A."/>
            <person name="Gohl D.M."/>
            <person name="Silverstein K.A.T."/>
            <person name="Koren S."/>
            <person name="Bechman K.B."/>
            <person name="Herman A."/>
            <person name="Abrahante J.E."/>
            <person name="Garbe J."/>
        </authorList>
    </citation>
    <scope>NUCLEOTIDE SEQUENCE</scope>
    <source>
        <strain evidence="1">Duluth1</strain>
        <tissue evidence="1">Whole animal</tissue>
    </source>
</reference>
<organism evidence="1 2">
    <name type="scientific">Dreissena polymorpha</name>
    <name type="common">Zebra mussel</name>
    <name type="synonym">Mytilus polymorpha</name>
    <dbReference type="NCBI Taxonomy" id="45954"/>
    <lineage>
        <taxon>Eukaryota</taxon>
        <taxon>Metazoa</taxon>
        <taxon>Spiralia</taxon>
        <taxon>Lophotrochozoa</taxon>
        <taxon>Mollusca</taxon>
        <taxon>Bivalvia</taxon>
        <taxon>Autobranchia</taxon>
        <taxon>Heteroconchia</taxon>
        <taxon>Euheterodonta</taxon>
        <taxon>Imparidentia</taxon>
        <taxon>Neoheterodontei</taxon>
        <taxon>Myida</taxon>
        <taxon>Dreissenoidea</taxon>
        <taxon>Dreissenidae</taxon>
        <taxon>Dreissena</taxon>
    </lineage>
</organism>